<gene>
    <name evidence="1" type="ORF">BJP36_39495</name>
</gene>
<dbReference type="Proteomes" id="UP000176944">
    <property type="component" value="Chromosome"/>
</dbReference>
<reference evidence="1" key="2">
    <citation type="submission" date="2022-10" db="EMBL/GenBank/DDBJ databases">
        <authorList>
            <person name="Ngo T.-E."/>
        </authorList>
    </citation>
    <scope>NUCLEOTIDE SEQUENCE</scope>
    <source>
        <strain evidence="1">JHB</strain>
    </source>
</reference>
<organism evidence="1">
    <name type="scientific">Moorena producens (strain JHB)</name>
    <dbReference type="NCBI Taxonomy" id="1454205"/>
    <lineage>
        <taxon>Bacteria</taxon>
        <taxon>Bacillati</taxon>
        <taxon>Cyanobacteriota</taxon>
        <taxon>Cyanophyceae</taxon>
        <taxon>Coleofasciculales</taxon>
        <taxon>Coleofasciculaceae</taxon>
        <taxon>Moorena</taxon>
    </lineage>
</organism>
<accession>A0A9Q9UWR8</accession>
<keyword evidence="1" id="KW-0547">Nucleotide-binding</keyword>
<dbReference type="EMBL" id="CP017708">
    <property type="protein sequence ID" value="WAN70141.1"/>
    <property type="molecule type" value="Genomic_DNA"/>
</dbReference>
<name>A0A9Q9UWR8_MOOP1</name>
<sequence length="60" mass="6613">MQITQKVYCPNCGSSAQRIYCQNTKVTQTQCPVCDYLMISCSRTGRVLEAYAPGIYAPSA</sequence>
<dbReference type="GO" id="GO:0004386">
    <property type="term" value="F:helicase activity"/>
    <property type="evidence" value="ECO:0007669"/>
    <property type="project" value="UniProtKB-KW"/>
</dbReference>
<proteinExistence type="predicted"/>
<reference evidence="1" key="1">
    <citation type="journal article" date="2017" name="Proc. Natl. Acad. Sci. U.S.A.">
        <title>Comparative genomics uncovers the prolific and distinctive metabolic potential of the cyanobacterial genus Moorea.</title>
        <authorList>
            <person name="Leao T."/>
            <person name="Castelao G."/>
            <person name="Korobeynikov A."/>
            <person name="Monroe E.A."/>
            <person name="Podell S."/>
            <person name="Glukhov E."/>
            <person name="Allen E.E."/>
            <person name="Gerwick W.H."/>
            <person name="Gerwick L."/>
        </authorList>
    </citation>
    <scope>NUCLEOTIDE SEQUENCE</scope>
    <source>
        <strain evidence="1">JHB</strain>
    </source>
</reference>
<keyword evidence="1" id="KW-0347">Helicase</keyword>
<protein>
    <submittedName>
        <fullName evidence="1">Replication restart DNA helicase PriA</fullName>
    </submittedName>
</protein>
<evidence type="ECO:0000313" key="1">
    <source>
        <dbReference type="EMBL" id="WAN70141.1"/>
    </source>
</evidence>
<dbReference type="AlphaFoldDB" id="A0A9Q9UWR8"/>
<keyword evidence="1" id="KW-0067">ATP-binding</keyword>
<keyword evidence="1" id="KW-0378">Hydrolase</keyword>